<gene>
    <name evidence="1" type="ORF">SBA1_10047</name>
</gene>
<evidence type="ECO:0000313" key="1">
    <source>
        <dbReference type="EMBL" id="SPF31357.1"/>
    </source>
</evidence>
<dbReference type="OrthoDB" id="9886109at2"/>
<evidence type="ECO:0000313" key="2">
    <source>
        <dbReference type="Proteomes" id="UP000238701"/>
    </source>
</evidence>
<dbReference type="EMBL" id="OMOD01000001">
    <property type="protein sequence ID" value="SPF31357.1"/>
    <property type="molecule type" value="Genomic_DNA"/>
</dbReference>
<name>A0A2U3JVD9_9BACT</name>
<organism evidence="1 2">
    <name type="scientific">Candidatus Sulfotelmatobacter kueseliae</name>
    <dbReference type="NCBI Taxonomy" id="2042962"/>
    <lineage>
        <taxon>Bacteria</taxon>
        <taxon>Pseudomonadati</taxon>
        <taxon>Acidobacteriota</taxon>
        <taxon>Terriglobia</taxon>
        <taxon>Terriglobales</taxon>
        <taxon>Candidatus Korobacteraceae</taxon>
        <taxon>Candidatus Sulfotelmatobacter</taxon>
    </lineage>
</organism>
<protein>
    <submittedName>
        <fullName evidence="1">Uncharacterized protein</fullName>
    </submittedName>
</protein>
<reference evidence="2" key="1">
    <citation type="submission" date="2018-02" db="EMBL/GenBank/DDBJ databases">
        <authorList>
            <person name="Hausmann B."/>
        </authorList>
    </citation>
    <scope>NUCLEOTIDE SEQUENCE [LARGE SCALE GENOMIC DNA]</scope>
    <source>
        <strain evidence="2">Peat soil MAG SbA1</strain>
    </source>
</reference>
<proteinExistence type="predicted"/>
<dbReference type="AlphaFoldDB" id="A0A2U3JVD9"/>
<dbReference type="Proteomes" id="UP000238701">
    <property type="component" value="Unassembled WGS sequence"/>
</dbReference>
<accession>A0A2U3JVD9</accession>
<sequence>MTSRVSYSPQDFQKMCEQAERDYESKKLIALLERVKKQIAARENPASKVESPKPPVAVLSINSVSSRPPSRSALFER</sequence>